<protein>
    <submittedName>
        <fullName evidence="1">Putative GNAT superfamily acetyltransferase</fullName>
    </submittedName>
</protein>
<keyword evidence="1" id="KW-0808">Transferase</keyword>
<dbReference type="PANTHER" id="PTHR41700:SF1">
    <property type="entry name" value="N-ACETYLTRANSFERASE DOMAIN-CONTAINING PROTEIN"/>
    <property type="match status" value="1"/>
</dbReference>
<dbReference type="PANTHER" id="PTHR41700">
    <property type="entry name" value="GCN5-RELATED N-ACETYLTRANSFERASE"/>
    <property type="match status" value="1"/>
</dbReference>
<dbReference type="EMBL" id="JACHZG010000001">
    <property type="protein sequence ID" value="MBB3327633.1"/>
    <property type="molecule type" value="Genomic_DNA"/>
</dbReference>
<dbReference type="InterPro" id="IPR038764">
    <property type="entry name" value="GNAT_N_AcTrfase_prd"/>
</dbReference>
<proteinExistence type="predicted"/>
<dbReference type="AlphaFoldDB" id="A0A7W5JWP2"/>
<dbReference type="GO" id="GO:0016740">
    <property type="term" value="F:transferase activity"/>
    <property type="evidence" value="ECO:0007669"/>
    <property type="project" value="UniProtKB-KW"/>
</dbReference>
<organism evidence="1 2">
    <name type="scientific">Microlunatus antarcticus</name>
    <dbReference type="NCBI Taxonomy" id="53388"/>
    <lineage>
        <taxon>Bacteria</taxon>
        <taxon>Bacillati</taxon>
        <taxon>Actinomycetota</taxon>
        <taxon>Actinomycetes</taxon>
        <taxon>Propionibacteriales</taxon>
        <taxon>Propionibacteriaceae</taxon>
        <taxon>Microlunatus</taxon>
    </lineage>
</organism>
<evidence type="ECO:0000313" key="2">
    <source>
        <dbReference type="Proteomes" id="UP000565572"/>
    </source>
</evidence>
<comment type="caution">
    <text evidence="1">The sequence shown here is derived from an EMBL/GenBank/DDBJ whole genome shotgun (WGS) entry which is preliminary data.</text>
</comment>
<name>A0A7W5JWP2_9ACTN</name>
<keyword evidence="2" id="KW-1185">Reference proteome</keyword>
<sequence>MVDGADGLELRRRLSDAALAAAGLAGVTVRDLVAGEMADASALLAEVWQTDPRESPMEPGLLVALGFAGNYVSGAFDDAGVMVGTCAGFLGAPHGRLLHSHVAAVRRGAPRGIGTALKLHQRAWCAEHGVDVIGWTYDPLIARNAWFNLGRLGAHVEAYLVDFYGPMDDGLNAGEESDRLLVHWPVEPQQVTPADEPDGSYVALLADADGAPVLAPDVPVGTTTVTLAVPPDVEALRASDRGTASRWRVAFRQAYADLHEQGWRVHGFTRSGRYVLGRPDPRQADPA</sequence>
<dbReference type="RefSeq" id="WP_183338982.1">
    <property type="nucleotide sequence ID" value="NZ_JACHZG010000001.1"/>
</dbReference>
<reference evidence="1 2" key="1">
    <citation type="submission" date="2020-08" db="EMBL/GenBank/DDBJ databases">
        <title>Sequencing the genomes of 1000 actinobacteria strains.</title>
        <authorList>
            <person name="Klenk H.-P."/>
        </authorList>
    </citation>
    <scope>NUCLEOTIDE SEQUENCE [LARGE SCALE GENOMIC DNA]</scope>
    <source>
        <strain evidence="1 2">DSM 11053</strain>
    </source>
</reference>
<gene>
    <name evidence="1" type="ORF">FHX39_002577</name>
</gene>
<accession>A0A7W5JWP2</accession>
<dbReference type="Proteomes" id="UP000565572">
    <property type="component" value="Unassembled WGS sequence"/>
</dbReference>
<evidence type="ECO:0000313" key="1">
    <source>
        <dbReference type="EMBL" id="MBB3327633.1"/>
    </source>
</evidence>
<dbReference type="InterPro" id="IPR016181">
    <property type="entry name" value="Acyl_CoA_acyltransferase"/>
</dbReference>
<dbReference type="SUPFAM" id="SSF55729">
    <property type="entry name" value="Acyl-CoA N-acyltransferases (Nat)"/>
    <property type="match status" value="1"/>
</dbReference>